<evidence type="ECO:0000259" key="8">
    <source>
        <dbReference type="PROSITE" id="PS50994"/>
    </source>
</evidence>
<feature type="region of interest" description="Disordered" evidence="6">
    <location>
        <begin position="709"/>
        <end position="734"/>
    </location>
</feature>
<dbReference type="InterPro" id="IPR001584">
    <property type="entry name" value="Integrase_cat-core"/>
</dbReference>
<dbReference type="GO" id="GO:0008270">
    <property type="term" value="F:zinc ion binding"/>
    <property type="evidence" value="ECO:0007669"/>
    <property type="project" value="UniProtKB-KW"/>
</dbReference>
<evidence type="ECO:0000259" key="7">
    <source>
        <dbReference type="PROSITE" id="PS50158"/>
    </source>
</evidence>
<dbReference type="GO" id="GO:0004190">
    <property type="term" value="F:aspartic-type endopeptidase activity"/>
    <property type="evidence" value="ECO:0007669"/>
    <property type="project" value="UniProtKB-KW"/>
</dbReference>
<dbReference type="InterPro" id="IPR039537">
    <property type="entry name" value="Retrotran_Ty1/copia-like"/>
</dbReference>
<dbReference type="SUPFAM" id="SSF53098">
    <property type="entry name" value="Ribonuclease H-like"/>
    <property type="match status" value="1"/>
</dbReference>
<dbReference type="PANTHER" id="PTHR42648:SF28">
    <property type="entry name" value="TRANSPOSON-ENCODED PROTEIN WITH RIBONUCLEASE H-LIKE AND RETROVIRUS ZINC FINGER-LIKE DOMAINS"/>
    <property type="match status" value="1"/>
</dbReference>
<evidence type="ECO:0000256" key="6">
    <source>
        <dbReference type="SAM" id="MobiDB-lite"/>
    </source>
</evidence>
<dbReference type="Pfam" id="PF14223">
    <property type="entry name" value="Retrotran_gag_2"/>
    <property type="match status" value="1"/>
</dbReference>
<evidence type="ECO:0000313" key="9">
    <source>
        <dbReference type="EMBL" id="KYP68607.1"/>
    </source>
</evidence>
<keyword evidence="4" id="KW-0378">Hydrolase</keyword>
<evidence type="ECO:0000256" key="3">
    <source>
        <dbReference type="ARBA" id="ARBA00022750"/>
    </source>
</evidence>
<dbReference type="Pfam" id="PF22936">
    <property type="entry name" value="Pol_BBD"/>
    <property type="match status" value="1"/>
</dbReference>
<evidence type="ECO:0000256" key="2">
    <source>
        <dbReference type="ARBA" id="ARBA00022723"/>
    </source>
</evidence>
<dbReference type="InterPro" id="IPR057670">
    <property type="entry name" value="SH3_retrovirus"/>
</dbReference>
<dbReference type="CDD" id="cd09272">
    <property type="entry name" value="RNase_HI_RT_Ty1"/>
    <property type="match status" value="1"/>
</dbReference>
<reference evidence="9 10" key="1">
    <citation type="journal article" date="2012" name="Nat. Biotechnol.">
        <title>Draft genome sequence of pigeonpea (Cajanus cajan), an orphan legume crop of resource-poor farmers.</title>
        <authorList>
            <person name="Varshney R.K."/>
            <person name="Chen W."/>
            <person name="Li Y."/>
            <person name="Bharti A.K."/>
            <person name="Saxena R.K."/>
            <person name="Schlueter J.A."/>
            <person name="Donoghue M.T."/>
            <person name="Azam S."/>
            <person name="Fan G."/>
            <person name="Whaley A.M."/>
            <person name="Farmer A.D."/>
            <person name="Sheridan J."/>
            <person name="Iwata A."/>
            <person name="Tuteja R."/>
            <person name="Penmetsa R.V."/>
            <person name="Wu W."/>
            <person name="Upadhyaya H.D."/>
            <person name="Yang S.P."/>
            <person name="Shah T."/>
            <person name="Saxena K.B."/>
            <person name="Michael T."/>
            <person name="McCombie W.R."/>
            <person name="Yang B."/>
            <person name="Zhang G."/>
            <person name="Yang H."/>
            <person name="Wang J."/>
            <person name="Spillane C."/>
            <person name="Cook D.R."/>
            <person name="May G.D."/>
            <person name="Xu X."/>
            <person name="Jackson S.A."/>
        </authorList>
    </citation>
    <scope>NUCLEOTIDE SEQUENCE [LARGE SCALE GENOMIC DNA]</scope>
    <source>
        <strain evidence="10">cv. Asha</strain>
    </source>
</reference>
<gene>
    <name evidence="9" type="ORF">KK1_022239</name>
</gene>
<dbReference type="EMBL" id="CM003606">
    <property type="protein sequence ID" value="KYP68607.1"/>
    <property type="molecule type" value="Genomic_DNA"/>
</dbReference>
<dbReference type="InterPro" id="IPR036875">
    <property type="entry name" value="Znf_CCHC_sf"/>
</dbReference>
<feature type="region of interest" description="Disordered" evidence="6">
    <location>
        <begin position="226"/>
        <end position="248"/>
    </location>
</feature>
<sequence>MQIEDYLYQKKLYQPLIGEKPDDMKQEEWNLLDRQALGVIRLTLAKNVAFNIVNEKTTASLMKTLSDMYEKPSAANKVHIMRRLFNLKMGEGNLVINHINDFNTILAMLESVQIKFEDEVKALILLSSLPESWAATVTAVSSSARDNKLKLNDIRDLILSEDVRRRDSEEPSSSTSSSALNTESRGRTTQKGYNSRGRSKSRAKGQPKFRNDIVCWNCDKRGHFTNQCKAPKKNKNHKKRDDDESANAATDEIDDALICSLDSPIESWIMDSGASFHTTPSNELLTNYVSGRFGKVYLADGKPLNIVGKGDIAIRTSSGSHWTLKNVRHIPALKRNLISVGQLDDEGHETTFGDGAWKVKKGNLIVARGKKRGSLYMVADENMIAVTEAANNSFLWHQRLGHMSEKGMKLMATKGKLSKLKHVDVGTCEHCILGKQRKISFSRQGKTLKTERLELVHTDVWGPAPVKSLGGSCYYVTFIDDATRKVWVYFLKNKSDVFSVFKRWKTEVENQTGLKLKSLKSDNGGEYNSHEFKNFCSEHGIRMIKTIPGTPEQNGVAERMNRTLNERARCMRIQSGLPKVFWADAINTAAYLINRGPSVPLGYQLPEEVWSGKEVNLSHLRVFGCVSYVLIDSDSRDKLDPKAKKCYFIGYGSDMYGYRFWDDQNKKIIRSRNVTFNENLFYKDRFSAESIDTDKLPEPSEKVELEEISESDITNRSQSTDIEVESEPASPPLRRSCRVSVAPERYSPSLHYLLLTDAGEPEYFDEAIQGNDSVKWELAMKDEMTSLQKNGTWSLTELPEGKMALQNKWVYRLKEESDGRKRYKARLVVKGFQQKPGIDFTEIFSPVVKMTTIRVILSIVAAENLHLEQLDVKTAFLHGDLDEDIYMTQPEGFKVSGKENLVCKLHKSLYGLKQAPRQWYKKFNEFMQNSGFSRCDMDHCCYVKKYVNSYIILALYVDDMLIAGPNMTEINRLKQQLTDHFEMKDLGPAKQILGMRISRNRLEGVLKLSQEKYIEKLLDRFNVGDAKIRNTPLGTHMKLSKKQSPETVEEKDHMSRVPYASAVGSLMYAMVCTRPDIAHAVGVVSRFLSNPGKKHWEGVKWILRYLKGTSGINLLFKRGNFTLQGFSDADLGGDLDTRKSTTGYIFTLGRTAVSWKSKLQNRVALSTTEAEYIAISEAAKEMIWLKNFLSELGKEQKNAPLFSDSQSAICLAKNPVFHSRCKHIQLRYHFIRELINDEELSLLKISGSENPADMLTKTVTTDKLRLCITAVQDGDGLSLEGRRSRDMWSLV</sequence>
<dbReference type="PANTHER" id="PTHR42648">
    <property type="entry name" value="TRANSPOSASE, PUTATIVE-RELATED"/>
    <property type="match status" value="1"/>
</dbReference>
<evidence type="ECO:0000256" key="4">
    <source>
        <dbReference type="ARBA" id="ARBA00022801"/>
    </source>
</evidence>
<dbReference type="InterPro" id="IPR013103">
    <property type="entry name" value="RVT_2"/>
</dbReference>
<dbReference type="OMA" id="GEYNSHE"/>
<dbReference type="SUPFAM" id="SSF57756">
    <property type="entry name" value="Retrovirus zinc finger-like domains"/>
    <property type="match status" value="1"/>
</dbReference>
<feature type="compositionally biased region" description="Basic residues" evidence="6">
    <location>
        <begin position="197"/>
        <end position="206"/>
    </location>
</feature>
<dbReference type="GO" id="GO:0006508">
    <property type="term" value="P:proteolysis"/>
    <property type="evidence" value="ECO:0007669"/>
    <property type="project" value="UniProtKB-KW"/>
</dbReference>
<dbReference type="Pfam" id="PF07727">
    <property type="entry name" value="RVT_2"/>
    <property type="match status" value="1"/>
</dbReference>
<evidence type="ECO:0000256" key="1">
    <source>
        <dbReference type="ARBA" id="ARBA00022670"/>
    </source>
</evidence>
<dbReference type="InterPro" id="IPR054722">
    <property type="entry name" value="PolX-like_BBD"/>
</dbReference>
<dbReference type="InterPro" id="IPR025724">
    <property type="entry name" value="GAG-pre-integrase_dom"/>
</dbReference>
<feature type="compositionally biased region" description="Low complexity" evidence="6">
    <location>
        <begin position="171"/>
        <end position="183"/>
    </location>
</feature>
<dbReference type="Gramene" id="C.cajan_21602.t">
    <property type="protein sequence ID" value="C.cajan_21602.t.cds1"/>
    <property type="gene ID" value="C.cajan_21602"/>
</dbReference>
<dbReference type="InterPro" id="IPR036397">
    <property type="entry name" value="RNaseH_sf"/>
</dbReference>
<dbReference type="Pfam" id="PF13976">
    <property type="entry name" value="gag_pre-integrs"/>
    <property type="match status" value="1"/>
</dbReference>
<feature type="compositionally biased region" description="Polar residues" evidence="6">
    <location>
        <begin position="711"/>
        <end position="721"/>
    </location>
</feature>
<feature type="region of interest" description="Disordered" evidence="6">
    <location>
        <begin position="164"/>
        <end position="206"/>
    </location>
</feature>
<dbReference type="PROSITE" id="PS50158">
    <property type="entry name" value="ZF_CCHC"/>
    <property type="match status" value="1"/>
</dbReference>
<dbReference type="Gene3D" id="3.30.420.10">
    <property type="entry name" value="Ribonuclease H-like superfamily/Ribonuclease H"/>
    <property type="match status" value="1"/>
</dbReference>
<keyword evidence="1" id="KW-0645">Protease</keyword>
<feature type="domain" description="Integrase catalytic" evidence="8">
    <location>
        <begin position="448"/>
        <end position="614"/>
    </location>
</feature>
<keyword evidence="2" id="KW-0479">Metal-binding</keyword>
<organism evidence="9 10">
    <name type="scientific">Cajanus cajan</name>
    <name type="common">Pigeon pea</name>
    <name type="synonym">Cajanus indicus</name>
    <dbReference type="NCBI Taxonomy" id="3821"/>
    <lineage>
        <taxon>Eukaryota</taxon>
        <taxon>Viridiplantae</taxon>
        <taxon>Streptophyta</taxon>
        <taxon>Embryophyta</taxon>
        <taxon>Tracheophyta</taxon>
        <taxon>Spermatophyta</taxon>
        <taxon>Magnoliopsida</taxon>
        <taxon>eudicotyledons</taxon>
        <taxon>Gunneridae</taxon>
        <taxon>Pentapetalae</taxon>
        <taxon>rosids</taxon>
        <taxon>fabids</taxon>
        <taxon>Fabales</taxon>
        <taxon>Fabaceae</taxon>
        <taxon>Papilionoideae</taxon>
        <taxon>50 kb inversion clade</taxon>
        <taxon>NPAAA clade</taxon>
        <taxon>indigoferoid/millettioid clade</taxon>
        <taxon>Phaseoleae</taxon>
        <taxon>Cajanus</taxon>
    </lineage>
</organism>
<evidence type="ECO:0000313" key="10">
    <source>
        <dbReference type="Proteomes" id="UP000075243"/>
    </source>
</evidence>
<keyword evidence="5" id="KW-0862">Zinc</keyword>
<dbReference type="GO" id="GO:0015074">
    <property type="term" value="P:DNA integration"/>
    <property type="evidence" value="ECO:0007669"/>
    <property type="project" value="InterPro"/>
</dbReference>
<protein>
    <submittedName>
        <fullName evidence="9">Retrovirus-related Pol polyprotein from transposon TNT 1-94</fullName>
    </submittedName>
</protein>
<dbReference type="InterPro" id="IPR001878">
    <property type="entry name" value="Znf_CCHC"/>
</dbReference>
<dbReference type="Proteomes" id="UP000075243">
    <property type="component" value="Chromosome 4"/>
</dbReference>
<dbReference type="Pfam" id="PF00665">
    <property type="entry name" value="rve"/>
    <property type="match status" value="1"/>
</dbReference>
<dbReference type="GO" id="GO:0003676">
    <property type="term" value="F:nucleic acid binding"/>
    <property type="evidence" value="ECO:0007669"/>
    <property type="project" value="InterPro"/>
</dbReference>
<dbReference type="Pfam" id="PF25597">
    <property type="entry name" value="SH3_retrovirus"/>
    <property type="match status" value="1"/>
</dbReference>
<accession>A0A151TNK0</accession>
<keyword evidence="3" id="KW-0064">Aspartyl protease</keyword>
<dbReference type="PROSITE" id="PS50994">
    <property type="entry name" value="INTEGRASE"/>
    <property type="match status" value="1"/>
</dbReference>
<dbReference type="SUPFAM" id="SSF56672">
    <property type="entry name" value="DNA/RNA polymerases"/>
    <property type="match status" value="1"/>
</dbReference>
<evidence type="ECO:0000256" key="5">
    <source>
        <dbReference type="PROSITE-ProRule" id="PRU00047"/>
    </source>
</evidence>
<keyword evidence="10" id="KW-1185">Reference proteome</keyword>
<feature type="domain" description="CCHC-type" evidence="7">
    <location>
        <begin position="215"/>
        <end position="229"/>
    </location>
</feature>
<dbReference type="InterPro" id="IPR043502">
    <property type="entry name" value="DNA/RNA_pol_sf"/>
</dbReference>
<name>A0A151TNK0_CAJCA</name>
<dbReference type="InterPro" id="IPR012337">
    <property type="entry name" value="RNaseH-like_sf"/>
</dbReference>
<keyword evidence="5" id="KW-0863">Zinc-finger</keyword>
<proteinExistence type="predicted"/>